<dbReference type="RefSeq" id="WP_048005505.1">
    <property type="nucleotide sequence ID" value="NZ_JBLGCT010000001.1"/>
</dbReference>
<dbReference type="InterPro" id="IPR025671">
    <property type="entry name" value="HXXEE"/>
</dbReference>
<protein>
    <recommendedName>
        <fullName evidence="4">HXXEE domain-containing protein</fullName>
    </recommendedName>
</protein>
<dbReference type="AlphaFoldDB" id="A0A165L592"/>
<dbReference type="PATRIC" id="fig|189381.9.peg.3323"/>
<keyword evidence="1" id="KW-0812">Transmembrane</keyword>
<accession>A0A165L592</accession>
<dbReference type="Proteomes" id="UP000076510">
    <property type="component" value="Unassembled WGS sequence"/>
</dbReference>
<reference evidence="3" key="1">
    <citation type="submission" date="2016-01" db="EMBL/GenBank/DDBJ databases">
        <title>Whole genome sequencing of Bhargavaea cecembensis T14.</title>
        <authorList>
            <person name="Hong K.W."/>
        </authorList>
    </citation>
    <scope>NUCLEOTIDE SEQUENCE [LARGE SCALE GENOMIC DNA]</scope>
    <source>
        <strain evidence="3">M19</strain>
    </source>
</reference>
<evidence type="ECO:0000313" key="3">
    <source>
        <dbReference type="Proteomes" id="UP000076510"/>
    </source>
</evidence>
<sequence length="139" mass="16384">MLQVEIHTAIYLFVVVFMLHDFEELITVENWAEKTNHLIKDSKNKTKLMIWKFWNINSHTFAKRDVFIFSLASSIVFLKVQFIGSNWANILFLAFLTFVLIHNLIHILQTIILKAYTPGLYTAMILVTPYSFYLLNRLI</sequence>
<evidence type="ECO:0000256" key="1">
    <source>
        <dbReference type="SAM" id="Phobius"/>
    </source>
</evidence>
<dbReference type="OrthoDB" id="5195477at2"/>
<evidence type="ECO:0008006" key="4">
    <source>
        <dbReference type="Google" id="ProtNLM"/>
    </source>
</evidence>
<comment type="caution">
    <text evidence="2">The sequence shown here is derived from an EMBL/GenBank/DDBJ whole genome shotgun (WGS) entry which is preliminary data.</text>
</comment>
<feature type="transmembrane region" description="Helical" evidence="1">
    <location>
        <begin position="90"/>
        <end position="108"/>
    </location>
</feature>
<organism evidence="2 3">
    <name type="scientific">Rossellomorea marisflavi</name>
    <dbReference type="NCBI Taxonomy" id="189381"/>
    <lineage>
        <taxon>Bacteria</taxon>
        <taxon>Bacillati</taxon>
        <taxon>Bacillota</taxon>
        <taxon>Bacilli</taxon>
        <taxon>Bacillales</taxon>
        <taxon>Bacillaceae</taxon>
        <taxon>Rossellomorea</taxon>
    </lineage>
</organism>
<dbReference type="Pfam" id="PF13787">
    <property type="entry name" value="HXXEE"/>
    <property type="match status" value="1"/>
</dbReference>
<dbReference type="EMBL" id="LQQY01000009">
    <property type="protein sequence ID" value="KZE51052.1"/>
    <property type="molecule type" value="Genomic_DNA"/>
</dbReference>
<gene>
    <name evidence="2" type="ORF">AV649_16940</name>
</gene>
<keyword evidence="1" id="KW-0472">Membrane</keyword>
<feature type="transmembrane region" description="Helical" evidence="1">
    <location>
        <begin position="115"/>
        <end position="135"/>
    </location>
</feature>
<proteinExistence type="predicted"/>
<evidence type="ECO:0000313" key="2">
    <source>
        <dbReference type="EMBL" id="KZE51052.1"/>
    </source>
</evidence>
<name>A0A165L592_9BACI</name>
<keyword evidence="1" id="KW-1133">Transmembrane helix</keyword>